<proteinExistence type="predicted"/>
<reference evidence="2" key="2">
    <citation type="submission" date="2020-10" db="EMBL/GenBank/DDBJ databases">
        <authorList>
            <person name="Scholz U."/>
            <person name="Mascher M."/>
            <person name="Fiebig A."/>
        </authorList>
    </citation>
    <scope>NUCLEOTIDE SEQUENCE [LARGE SCALE GENOMIC DNA]</scope>
    <source>
        <strain evidence="2">cv. Morex</strain>
    </source>
</reference>
<gene>
    <name evidence="2" type="primary">LOC123401257</name>
</gene>
<dbReference type="SUPFAM" id="SSF81383">
    <property type="entry name" value="F-box domain"/>
    <property type="match status" value="1"/>
</dbReference>
<reference evidence="3" key="1">
    <citation type="journal article" date="2012" name="Nature">
        <title>A physical, genetic and functional sequence assembly of the barley genome.</title>
        <authorList>
            <consortium name="The International Barley Genome Sequencing Consortium"/>
            <person name="Mayer K.F."/>
            <person name="Waugh R."/>
            <person name="Brown J.W."/>
            <person name="Schulman A."/>
            <person name="Langridge P."/>
            <person name="Platzer M."/>
            <person name="Fincher G.B."/>
            <person name="Muehlbauer G.J."/>
            <person name="Sato K."/>
            <person name="Close T.J."/>
            <person name="Wise R.P."/>
            <person name="Stein N."/>
        </authorList>
    </citation>
    <scope>NUCLEOTIDE SEQUENCE [LARGE SCALE GENOMIC DNA]</scope>
    <source>
        <strain evidence="3">cv. Morex</strain>
    </source>
</reference>
<dbReference type="Gramene" id="HORVU.MOREX.r3.6HG0633650.1">
    <property type="protein sequence ID" value="HORVU.MOREX.r3.6HG0633650.1.CDS1"/>
    <property type="gene ID" value="HORVU.MOREX.r3.6HG0633650"/>
</dbReference>
<keyword evidence="3" id="KW-1185">Reference proteome</keyword>
<dbReference type="InterPro" id="IPR005174">
    <property type="entry name" value="KIB1-4_b-propeller"/>
</dbReference>
<organism evidence="2 3">
    <name type="scientific">Hordeum vulgare subsp. vulgare</name>
    <name type="common">Domesticated barley</name>
    <dbReference type="NCBI Taxonomy" id="112509"/>
    <lineage>
        <taxon>Eukaryota</taxon>
        <taxon>Viridiplantae</taxon>
        <taxon>Streptophyta</taxon>
        <taxon>Embryophyta</taxon>
        <taxon>Tracheophyta</taxon>
        <taxon>Spermatophyta</taxon>
        <taxon>Magnoliopsida</taxon>
        <taxon>Liliopsida</taxon>
        <taxon>Poales</taxon>
        <taxon>Poaceae</taxon>
        <taxon>BOP clade</taxon>
        <taxon>Pooideae</taxon>
        <taxon>Triticodae</taxon>
        <taxon>Triticeae</taxon>
        <taxon>Hordeinae</taxon>
        <taxon>Hordeum</taxon>
    </lineage>
</organism>
<dbReference type="Proteomes" id="UP000011116">
    <property type="component" value="Chromosome 6H"/>
</dbReference>
<dbReference type="KEGG" id="hvg:123401257"/>
<dbReference type="Gene3D" id="1.20.1280.50">
    <property type="match status" value="1"/>
</dbReference>
<dbReference type="EnsemblPlants" id="HORVU.MOREX.r3.6HG0633650.1">
    <property type="protein sequence ID" value="HORVU.MOREX.r3.6HG0633650.1.CDS1"/>
    <property type="gene ID" value="HORVU.MOREX.r3.6HG0633650"/>
</dbReference>
<name>A0A8I6Y6X3_HORVV</name>
<dbReference type="PANTHER" id="PTHR33800">
    <property type="entry name" value="OS06G0113600 PROTEIN"/>
    <property type="match status" value="1"/>
</dbReference>
<dbReference type="GeneID" id="123401257"/>
<dbReference type="RefSeq" id="XP_044950940.1">
    <property type="nucleotide sequence ID" value="XM_045095005.1"/>
</dbReference>
<evidence type="ECO:0000259" key="1">
    <source>
        <dbReference type="Pfam" id="PF03478"/>
    </source>
</evidence>
<dbReference type="Pfam" id="PF03478">
    <property type="entry name" value="Beta-prop_KIB1-4"/>
    <property type="match status" value="1"/>
</dbReference>
<evidence type="ECO:0000313" key="3">
    <source>
        <dbReference type="Proteomes" id="UP000011116"/>
    </source>
</evidence>
<dbReference type="InterPro" id="IPR036047">
    <property type="entry name" value="F-box-like_dom_sf"/>
</dbReference>
<feature type="domain" description="KIB1-4 beta-propeller" evidence="1">
    <location>
        <begin position="113"/>
        <end position="312"/>
    </location>
</feature>
<accession>A0A8I6Y6X3</accession>
<protein>
    <recommendedName>
        <fullName evidence="1">KIB1-4 beta-propeller domain-containing protein</fullName>
    </recommendedName>
</protein>
<dbReference type="SUPFAM" id="SSF50965">
    <property type="entry name" value="Galactose oxidase, central domain"/>
    <property type="match status" value="1"/>
</dbReference>
<dbReference type="InterPro" id="IPR011043">
    <property type="entry name" value="Gal_Oxase/kelch_b-propeller"/>
</dbReference>
<dbReference type="Gramene" id="HORVU.MOREX.r2.6HG0526310.1">
    <property type="protein sequence ID" value="HORVU.MOREX.r2.6HG0526310.1.CDS.1"/>
    <property type="gene ID" value="HORVU.MOREX.r2.6HG0526310"/>
</dbReference>
<sequence>MQSPNKRSAVSLPCPPAFSGPQGWADLPDGLLHSIVARLASFRDILGFAATCPSWRAAFSSYPSKTMLRTKLPPLLVQPHARVQGPLLPATNGCHQLYTCVVIDPANPNTSLRCQIPVDTIENKMALIGSSYGNVIYFSYGCCYIFDVFTGAEVSTPSLPCGAKCWSSMLKGTLTAPLASPNSHLLVSAKSSLFVLPVGNDSWSELQAPYQHPTDHFVEFDGQFIVLDSVGRSYALQLAPQLGLQEIKTKPEDGRPTRGRLVVCGDMLFMLGLTRLHRLDMSTEPATWIAVEKLDNWALFVAAGVMSTLHSCMSPGLWGGRSSIMYDAGAYRPWALYGLHGVLDPVQDEPPREPGVEHIPPKMSFWQFWLYPSMFYSSDGQ</sequence>
<reference evidence="2" key="3">
    <citation type="submission" date="2022-01" db="UniProtKB">
        <authorList>
            <consortium name="EnsemblPlants"/>
        </authorList>
    </citation>
    <scope>IDENTIFICATION</scope>
    <source>
        <strain evidence="2">subsp. vulgare</strain>
    </source>
</reference>
<dbReference type="PANTHER" id="PTHR33800:SF17">
    <property type="entry name" value="F-BOX DOMAIN-CONTAINING PROTEIN"/>
    <property type="match status" value="1"/>
</dbReference>
<dbReference type="OrthoDB" id="691546at2759"/>
<dbReference type="AlphaFoldDB" id="A0A8I6Y6X3"/>
<evidence type="ECO:0000313" key="2">
    <source>
        <dbReference type="EnsemblPlants" id="HORVU.MOREX.r3.6HG0633650.1.CDS1"/>
    </source>
</evidence>